<proteinExistence type="predicted"/>
<evidence type="ECO:0000313" key="2">
    <source>
        <dbReference type="EnsemblPlants" id="PNT73935"/>
    </source>
</evidence>
<dbReference type="EnsemblPlants" id="PNT73935">
    <property type="protein sequence ID" value="PNT73935"/>
    <property type="gene ID" value="BRADI_1g04305v3"/>
</dbReference>
<reference evidence="2" key="3">
    <citation type="submission" date="2018-08" db="UniProtKB">
        <authorList>
            <consortium name="EnsemblPlants"/>
        </authorList>
    </citation>
    <scope>IDENTIFICATION</scope>
    <source>
        <strain evidence="2">cv. Bd21</strain>
    </source>
</reference>
<evidence type="ECO:0000313" key="3">
    <source>
        <dbReference type="Proteomes" id="UP000008810"/>
    </source>
</evidence>
<dbReference type="Proteomes" id="UP000008810">
    <property type="component" value="Chromosome 1"/>
</dbReference>
<dbReference type="AlphaFoldDB" id="A0A2K2DI27"/>
<organism evidence="1">
    <name type="scientific">Brachypodium distachyon</name>
    <name type="common">Purple false brome</name>
    <name type="synonym">Trachynia distachya</name>
    <dbReference type="NCBI Taxonomy" id="15368"/>
    <lineage>
        <taxon>Eukaryota</taxon>
        <taxon>Viridiplantae</taxon>
        <taxon>Streptophyta</taxon>
        <taxon>Embryophyta</taxon>
        <taxon>Tracheophyta</taxon>
        <taxon>Spermatophyta</taxon>
        <taxon>Magnoliopsida</taxon>
        <taxon>Liliopsida</taxon>
        <taxon>Poales</taxon>
        <taxon>Poaceae</taxon>
        <taxon>BOP clade</taxon>
        <taxon>Pooideae</taxon>
        <taxon>Stipodae</taxon>
        <taxon>Brachypodieae</taxon>
        <taxon>Brachypodium</taxon>
    </lineage>
</organism>
<name>A0A2K2DI27_BRADI</name>
<dbReference type="InParanoid" id="A0A2K2DI27"/>
<evidence type="ECO:0000313" key="1">
    <source>
        <dbReference type="EMBL" id="PNT73935.1"/>
    </source>
</evidence>
<dbReference type="Gramene" id="PNT73935">
    <property type="protein sequence ID" value="PNT73935"/>
    <property type="gene ID" value="BRADI_1g04305v3"/>
</dbReference>
<reference evidence="1" key="2">
    <citation type="submission" date="2017-06" db="EMBL/GenBank/DDBJ databases">
        <title>WGS assembly of Brachypodium distachyon.</title>
        <authorList>
            <consortium name="The International Brachypodium Initiative"/>
            <person name="Lucas S."/>
            <person name="Harmon-Smith M."/>
            <person name="Lail K."/>
            <person name="Tice H."/>
            <person name="Grimwood J."/>
            <person name="Bruce D."/>
            <person name="Barry K."/>
            <person name="Shu S."/>
            <person name="Lindquist E."/>
            <person name="Wang M."/>
            <person name="Pitluck S."/>
            <person name="Vogel J.P."/>
            <person name="Garvin D.F."/>
            <person name="Mockler T.C."/>
            <person name="Schmutz J."/>
            <person name="Rokhsar D."/>
            <person name="Bevan M.W."/>
        </authorList>
    </citation>
    <scope>NUCLEOTIDE SEQUENCE</scope>
    <source>
        <strain evidence="1">Bd21</strain>
    </source>
</reference>
<sequence length="87" mass="9724">MKRDKRPQLATRSGEGRGGILMARRRMADGSPGLPAWLLLRKSSEVGTWETGRGETSAVRKPQRQETEKVSWLVTSRALVAVFDETQ</sequence>
<accession>A0A2K2DI27</accession>
<dbReference type="EMBL" id="CM000880">
    <property type="protein sequence ID" value="PNT73935.1"/>
    <property type="molecule type" value="Genomic_DNA"/>
</dbReference>
<keyword evidence="3" id="KW-1185">Reference proteome</keyword>
<reference evidence="1 2" key="1">
    <citation type="journal article" date="2010" name="Nature">
        <title>Genome sequencing and analysis of the model grass Brachypodium distachyon.</title>
        <authorList>
            <consortium name="International Brachypodium Initiative"/>
        </authorList>
    </citation>
    <scope>NUCLEOTIDE SEQUENCE [LARGE SCALE GENOMIC DNA]</scope>
    <source>
        <strain evidence="1 2">Bd21</strain>
    </source>
</reference>
<protein>
    <submittedName>
        <fullName evidence="1 2">Uncharacterized protein</fullName>
    </submittedName>
</protein>
<gene>
    <name evidence="1" type="ORF">BRADI_1g04305v3</name>
</gene>